<evidence type="ECO:0000313" key="1">
    <source>
        <dbReference type="EnsemblPlants" id="TuG1812G0500002956.01.T01.cds347417"/>
    </source>
</evidence>
<dbReference type="Proteomes" id="UP000015106">
    <property type="component" value="Chromosome 5"/>
</dbReference>
<reference evidence="2" key="1">
    <citation type="journal article" date="2013" name="Nature">
        <title>Draft genome of the wheat A-genome progenitor Triticum urartu.</title>
        <authorList>
            <person name="Ling H.Q."/>
            <person name="Zhao S."/>
            <person name="Liu D."/>
            <person name="Wang J."/>
            <person name="Sun H."/>
            <person name="Zhang C."/>
            <person name="Fan H."/>
            <person name="Li D."/>
            <person name="Dong L."/>
            <person name="Tao Y."/>
            <person name="Gao C."/>
            <person name="Wu H."/>
            <person name="Li Y."/>
            <person name="Cui Y."/>
            <person name="Guo X."/>
            <person name="Zheng S."/>
            <person name="Wang B."/>
            <person name="Yu K."/>
            <person name="Liang Q."/>
            <person name="Yang W."/>
            <person name="Lou X."/>
            <person name="Chen J."/>
            <person name="Feng M."/>
            <person name="Jian J."/>
            <person name="Zhang X."/>
            <person name="Luo G."/>
            <person name="Jiang Y."/>
            <person name="Liu J."/>
            <person name="Wang Z."/>
            <person name="Sha Y."/>
            <person name="Zhang B."/>
            <person name="Wu H."/>
            <person name="Tang D."/>
            <person name="Shen Q."/>
            <person name="Xue P."/>
            <person name="Zou S."/>
            <person name="Wang X."/>
            <person name="Liu X."/>
            <person name="Wang F."/>
            <person name="Yang Y."/>
            <person name="An X."/>
            <person name="Dong Z."/>
            <person name="Zhang K."/>
            <person name="Zhang X."/>
            <person name="Luo M.C."/>
            <person name="Dvorak J."/>
            <person name="Tong Y."/>
            <person name="Wang J."/>
            <person name="Yang H."/>
            <person name="Li Z."/>
            <person name="Wang D."/>
            <person name="Zhang A."/>
            <person name="Wang J."/>
        </authorList>
    </citation>
    <scope>NUCLEOTIDE SEQUENCE</scope>
    <source>
        <strain evidence="2">cv. G1812</strain>
    </source>
</reference>
<protein>
    <submittedName>
        <fullName evidence="1">Uncharacterized protein</fullName>
    </submittedName>
</protein>
<accession>A0A8R7UKB2</accession>
<reference evidence="1" key="3">
    <citation type="submission" date="2022-06" db="UniProtKB">
        <authorList>
            <consortium name="EnsemblPlants"/>
        </authorList>
    </citation>
    <scope>IDENTIFICATION</scope>
</reference>
<sequence length="45" mass="5042">MHAYTHSLQARSCVLCTRSKRSMGTNAYSCKPFRHAGKLTTPFVP</sequence>
<dbReference type="EnsemblPlants" id="TuG1812G0500002956.01.T01">
    <property type="protein sequence ID" value="TuG1812G0500002956.01.T01.cds347417"/>
    <property type="gene ID" value="TuG1812G0500002956.01"/>
</dbReference>
<name>A0A8R7UKB2_TRIUA</name>
<proteinExistence type="predicted"/>
<reference evidence="1" key="2">
    <citation type="submission" date="2018-03" db="EMBL/GenBank/DDBJ databases">
        <title>The Triticum urartu genome reveals the dynamic nature of wheat genome evolution.</title>
        <authorList>
            <person name="Ling H."/>
            <person name="Ma B."/>
            <person name="Shi X."/>
            <person name="Liu H."/>
            <person name="Dong L."/>
            <person name="Sun H."/>
            <person name="Cao Y."/>
            <person name="Gao Q."/>
            <person name="Zheng S."/>
            <person name="Li Y."/>
            <person name="Yu Y."/>
            <person name="Du H."/>
            <person name="Qi M."/>
            <person name="Li Y."/>
            <person name="Yu H."/>
            <person name="Cui Y."/>
            <person name="Wang N."/>
            <person name="Chen C."/>
            <person name="Wu H."/>
            <person name="Zhao Y."/>
            <person name="Zhang J."/>
            <person name="Li Y."/>
            <person name="Zhou W."/>
            <person name="Zhang B."/>
            <person name="Hu W."/>
            <person name="Eijk M."/>
            <person name="Tang J."/>
            <person name="Witsenboer H."/>
            <person name="Zhao S."/>
            <person name="Li Z."/>
            <person name="Zhang A."/>
            <person name="Wang D."/>
            <person name="Liang C."/>
        </authorList>
    </citation>
    <scope>NUCLEOTIDE SEQUENCE [LARGE SCALE GENOMIC DNA]</scope>
    <source>
        <strain evidence="1">cv. G1812</strain>
    </source>
</reference>
<dbReference type="Gramene" id="TuG1812G0500002956.01.T01">
    <property type="protein sequence ID" value="TuG1812G0500002956.01.T01.cds347417"/>
    <property type="gene ID" value="TuG1812G0500002956.01"/>
</dbReference>
<keyword evidence="2" id="KW-1185">Reference proteome</keyword>
<evidence type="ECO:0000313" key="2">
    <source>
        <dbReference type="Proteomes" id="UP000015106"/>
    </source>
</evidence>
<organism evidence="1 2">
    <name type="scientific">Triticum urartu</name>
    <name type="common">Red wild einkorn</name>
    <name type="synonym">Crithodium urartu</name>
    <dbReference type="NCBI Taxonomy" id="4572"/>
    <lineage>
        <taxon>Eukaryota</taxon>
        <taxon>Viridiplantae</taxon>
        <taxon>Streptophyta</taxon>
        <taxon>Embryophyta</taxon>
        <taxon>Tracheophyta</taxon>
        <taxon>Spermatophyta</taxon>
        <taxon>Magnoliopsida</taxon>
        <taxon>Liliopsida</taxon>
        <taxon>Poales</taxon>
        <taxon>Poaceae</taxon>
        <taxon>BOP clade</taxon>
        <taxon>Pooideae</taxon>
        <taxon>Triticodae</taxon>
        <taxon>Triticeae</taxon>
        <taxon>Triticinae</taxon>
        <taxon>Triticum</taxon>
    </lineage>
</organism>
<dbReference type="AlphaFoldDB" id="A0A8R7UKB2"/>